<dbReference type="InterPro" id="IPR039894">
    <property type="entry name" value="Pus10-like"/>
</dbReference>
<dbReference type="AlphaFoldDB" id="A0AAV2TRM2"/>
<evidence type="ECO:0000313" key="8">
    <source>
        <dbReference type="Proteomes" id="UP001497525"/>
    </source>
</evidence>
<dbReference type="EC" id="5.4.99.25" evidence="2"/>
<keyword evidence="3" id="KW-0819">tRNA processing</keyword>
<dbReference type="Proteomes" id="UP001497525">
    <property type="component" value="Unassembled WGS sequence"/>
</dbReference>
<dbReference type="GO" id="GO:0031119">
    <property type="term" value="P:tRNA pseudouridine synthesis"/>
    <property type="evidence" value="ECO:0007669"/>
    <property type="project" value="TreeGrafter"/>
</dbReference>
<accession>A0AAV2TRM2</accession>
<organism evidence="7 8">
    <name type="scientific">Calicophoron daubneyi</name>
    <name type="common">Rumen fluke</name>
    <name type="synonym">Paramphistomum daubneyi</name>
    <dbReference type="NCBI Taxonomy" id="300641"/>
    <lineage>
        <taxon>Eukaryota</taxon>
        <taxon>Metazoa</taxon>
        <taxon>Spiralia</taxon>
        <taxon>Lophotrochozoa</taxon>
        <taxon>Platyhelminthes</taxon>
        <taxon>Trematoda</taxon>
        <taxon>Digenea</taxon>
        <taxon>Plagiorchiida</taxon>
        <taxon>Pronocephalata</taxon>
        <taxon>Paramphistomoidea</taxon>
        <taxon>Paramphistomidae</taxon>
        <taxon>Calicophoron</taxon>
    </lineage>
</organism>
<name>A0AAV2TRM2_CALDB</name>
<evidence type="ECO:0000256" key="4">
    <source>
        <dbReference type="ARBA" id="ARBA00023235"/>
    </source>
</evidence>
<dbReference type="GO" id="GO:0003723">
    <property type="term" value="F:RNA binding"/>
    <property type="evidence" value="ECO:0007669"/>
    <property type="project" value="InterPro"/>
</dbReference>
<proteinExistence type="inferred from homology"/>
<comment type="caution">
    <text evidence="7">The sequence shown here is derived from an EMBL/GenBank/DDBJ whole genome shotgun (WGS) entry which is preliminary data.</text>
</comment>
<dbReference type="GO" id="GO:0160148">
    <property type="term" value="F:tRNA pseudouridine(55) synthase activity"/>
    <property type="evidence" value="ECO:0007669"/>
    <property type="project" value="UniProtKB-EC"/>
</dbReference>
<comment type="similarity">
    <text evidence="1">Belongs to the pseudouridine synthase Pus10 family.</text>
</comment>
<evidence type="ECO:0000259" key="6">
    <source>
        <dbReference type="Pfam" id="PF21238"/>
    </source>
</evidence>
<feature type="region of interest" description="Disordered" evidence="5">
    <location>
        <begin position="79"/>
        <end position="122"/>
    </location>
</feature>
<evidence type="ECO:0000313" key="7">
    <source>
        <dbReference type="EMBL" id="CAL5140052.1"/>
    </source>
</evidence>
<dbReference type="InterPro" id="IPR048741">
    <property type="entry name" value="Pus10-like_C"/>
</dbReference>
<feature type="domain" description="Pus10-like C-terminal" evidence="6">
    <location>
        <begin position="368"/>
        <end position="475"/>
    </location>
</feature>
<dbReference type="Pfam" id="PF21238">
    <property type="entry name" value="Pus10_C"/>
    <property type="match status" value="2"/>
</dbReference>
<reference evidence="7" key="1">
    <citation type="submission" date="2024-06" db="EMBL/GenBank/DDBJ databases">
        <authorList>
            <person name="Liu X."/>
            <person name="Lenzi L."/>
            <person name="Haldenby T S."/>
            <person name="Uol C."/>
        </authorList>
    </citation>
    <scope>NUCLEOTIDE SEQUENCE</scope>
</reference>
<evidence type="ECO:0000256" key="3">
    <source>
        <dbReference type="ARBA" id="ARBA00022694"/>
    </source>
</evidence>
<dbReference type="InterPro" id="IPR020103">
    <property type="entry name" value="PsdUridine_synth_cat_dom_sf"/>
</dbReference>
<gene>
    <name evidence="7" type="ORF">CDAUBV1_LOCUS15222</name>
</gene>
<evidence type="ECO:0000256" key="2">
    <source>
        <dbReference type="ARBA" id="ARBA00012787"/>
    </source>
</evidence>
<evidence type="ECO:0000256" key="1">
    <source>
        <dbReference type="ARBA" id="ARBA00009652"/>
    </source>
</evidence>
<keyword evidence="4" id="KW-0413">Isomerase</keyword>
<feature type="compositionally biased region" description="Basic residues" evidence="5">
    <location>
        <begin position="87"/>
        <end position="97"/>
    </location>
</feature>
<dbReference type="Gene3D" id="3.30.70.2510">
    <property type="match status" value="1"/>
</dbReference>
<dbReference type="SUPFAM" id="SSF55120">
    <property type="entry name" value="Pseudouridine synthase"/>
    <property type="match status" value="1"/>
</dbReference>
<evidence type="ECO:0000256" key="5">
    <source>
        <dbReference type="SAM" id="MobiDB-lite"/>
    </source>
</evidence>
<dbReference type="FunFam" id="3.30.70.2510:FF:000001">
    <property type="entry name" value="tRNA pseudouridine synthase Pus10"/>
    <property type="match status" value="1"/>
</dbReference>
<dbReference type="Gene3D" id="3.30.70.3190">
    <property type="match status" value="1"/>
</dbReference>
<protein>
    <recommendedName>
        <fullName evidence="2">tRNA pseudouridine(55) synthase</fullName>
        <ecNumber evidence="2">5.4.99.25</ecNumber>
    </recommendedName>
</protein>
<dbReference type="EMBL" id="CAXLJL010000689">
    <property type="protein sequence ID" value="CAL5140052.1"/>
    <property type="molecule type" value="Genomic_DNA"/>
</dbReference>
<feature type="domain" description="Pus10-like C-terminal" evidence="6">
    <location>
        <begin position="171"/>
        <end position="328"/>
    </location>
</feature>
<dbReference type="PANTHER" id="PTHR21568">
    <property type="entry name" value="TRNA PSEUDOURIDINE SYNTHASE PUS10"/>
    <property type="match status" value="1"/>
</dbReference>
<sequence length="488" mass="55388">MQCSRDTLAKQQKVPVIGEMEELNDTVYVKMNNLDPNAYNLECTLLRVFAEFSDPTAESECAAFVKLMANCEHPAVQEWTDRMANGPKRKRRRRRSTRRLERPEVTDSQAAKTSDDDDSANIQTGLSKTRLLPLLNDLFEHSIYICPELDLVTSLAVLHSLTLGRSVPMIVAGRYVKLNRRLPQTPWIVNYERKLPSSVEELIVDPLTAQFGSDTHTTFTSSGREDVDARCLGLGRPFMITMENYRGYVPEILSRFSAQADSPDCCVQSSETRVCELLRLATLINAQSKGKVFVRDLQLVRSKTATKAIKDGELQKSKTYRALCWCPGGGLNTQLIKHFATSYKSVSPLDALQWPPESKGDSYGFVQFGPIRIRQPTPIRVLHRRPLLNRIRTIHSLCLVDYKEAMKQHIPEMADFESWMKLYSPEELFFVELRCEAGTYVKEFVHGDLGRCQPSLASIFNRQIDILALDVTAVELDWPPRLPDPKSD</sequence>
<dbReference type="PANTHER" id="PTHR21568:SF0">
    <property type="entry name" value="TRNA PSEUDOURIDINE SYNTHASE PUS10"/>
    <property type="match status" value="1"/>
</dbReference>